<evidence type="ECO:0008006" key="3">
    <source>
        <dbReference type="Google" id="ProtNLM"/>
    </source>
</evidence>
<sequence length="201" mass="23053">MEMDAVIDLVDWYREIYREDPGSHIAVEYMNLLYEDGDWEALLEIAENRLKCNPNCSAAKAYHGLAAWRLGRLEVARRRLLEMHKSLTFLKDAYEVLASLEKSQGNLENAEHFEKIARTMSGRASLTEAPDLPAVPQIESQEEIVEEKKPDQKHASRLFLFCDKAISKVSDKLLTLETPKDRARIFDGDCRQLIKQFLAQG</sequence>
<dbReference type="EMBL" id="FOUU01000009">
    <property type="protein sequence ID" value="SFN00229.1"/>
    <property type="molecule type" value="Genomic_DNA"/>
</dbReference>
<reference evidence="1 2" key="1">
    <citation type="submission" date="2016-10" db="EMBL/GenBank/DDBJ databases">
        <authorList>
            <person name="de Groot N.N."/>
        </authorList>
    </citation>
    <scope>NUCLEOTIDE SEQUENCE [LARGE SCALE GENOMIC DNA]</scope>
    <source>
        <strain evidence="1 2">DSM 9990</strain>
    </source>
</reference>
<dbReference type="STRING" id="39841.SAMN05660836_02293"/>
<protein>
    <recommendedName>
        <fullName evidence="3">Tetratricopeptide repeat protein</fullName>
    </recommendedName>
</protein>
<dbReference type="AlphaFoldDB" id="A0A1I4VGD1"/>
<dbReference type="SUPFAM" id="SSF48452">
    <property type="entry name" value="TPR-like"/>
    <property type="match status" value="1"/>
</dbReference>
<accession>A0A1I4VGD1</accession>
<dbReference type="Proteomes" id="UP000199611">
    <property type="component" value="Unassembled WGS sequence"/>
</dbReference>
<dbReference type="InterPro" id="IPR011990">
    <property type="entry name" value="TPR-like_helical_dom_sf"/>
</dbReference>
<evidence type="ECO:0000313" key="2">
    <source>
        <dbReference type="Proteomes" id="UP000199611"/>
    </source>
</evidence>
<organism evidence="1 2">
    <name type="scientific">Thermodesulforhabdus norvegica</name>
    <dbReference type="NCBI Taxonomy" id="39841"/>
    <lineage>
        <taxon>Bacteria</taxon>
        <taxon>Pseudomonadati</taxon>
        <taxon>Thermodesulfobacteriota</taxon>
        <taxon>Syntrophobacteria</taxon>
        <taxon>Syntrophobacterales</taxon>
        <taxon>Thermodesulforhabdaceae</taxon>
        <taxon>Thermodesulforhabdus</taxon>
    </lineage>
</organism>
<dbReference type="RefSeq" id="WP_093395925.1">
    <property type="nucleotide sequence ID" value="NZ_FOUU01000009.1"/>
</dbReference>
<name>A0A1I4VGD1_9BACT</name>
<keyword evidence="2" id="KW-1185">Reference proteome</keyword>
<evidence type="ECO:0000313" key="1">
    <source>
        <dbReference type="EMBL" id="SFN00229.1"/>
    </source>
</evidence>
<dbReference type="OrthoDB" id="5471982at2"/>
<proteinExistence type="predicted"/>
<dbReference type="Gene3D" id="1.25.40.10">
    <property type="entry name" value="Tetratricopeptide repeat domain"/>
    <property type="match status" value="1"/>
</dbReference>
<gene>
    <name evidence="1" type="ORF">SAMN05660836_02293</name>
</gene>